<evidence type="ECO:0000313" key="1">
    <source>
        <dbReference type="EMBL" id="JAH21791.1"/>
    </source>
</evidence>
<protein>
    <submittedName>
        <fullName evidence="1">Uncharacterized protein</fullName>
    </submittedName>
</protein>
<sequence length="42" mass="5001">MLRMLAERFLFPNFHFNEKSHLIFLFPLNGCLDVPGFITVKF</sequence>
<reference evidence="1" key="1">
    <citation type="submission" date="2014-11" db="EMBL/GenBank/DDBJ databases">
        <authorList>
            <person name="Amaro Gonzalez C."/>
        </authorList>
    </citation>
    <scope>NUCLEOTIDE SEQUENCE</scope>
</reference>
<proteinExistence type="predicted"/>
<dbReference type="AlphaFoldDB" id="A0A0E9QXZ5"/>
<dbReference type="EMBL" id="GBXM01086786">
    <property type="protein sequence ID" value="JAH21791.1"/>
    <property type="molecule type" value="Transcribed_RNA"/>
</dbReference>
<reference evidence="1" key="2">
    <citation type="journal article" date="2015" name="Fish Shellfish Immunol.">
        <title>Early steps in the European eel (Anguilla anguilla)-Vibrio vulnificus interaction in the gills: Role of the RtxA13 toxin.</title>
        <authorList>
            <person name="Callol A."/>
            <person name="Pajuelo D."/>
            <person name="Ebbesson L."/>
            <person name="Teles M."/>
            <person name="MacKenzie S."/>
            <person name="Amaro C."/>
        </authorList>
    </citation>
    <scope>NUCLEOTIDE SEQUENCE</scope>
</reference>
<organism evidence="1">
    <name type="scientific">Anguilla anguilla</name>
    <name type="common">European freshwater eel</name>
    <name type="synonym">Muraena anguilla</name>
    <dbReference type="NCBI Taxonomy" id="7936"/>
    <lineage>
        <taxon>Eukaryota</taxon>
        <taxon>Metazoa</taxon>
        <taxon>Chordata</taxon>
        <taxon>Craniata</taxon>
        <taxon>Vertebrata</taxon>
        <taxon>Euteleostomi</taxon>
        <taxon>Actinopterygii</taxon>
        <taxon>Neopterygii</taxon>
        <taxon>Teleostei</taxon>
        <taxon>Anguilliformes</taxon>
        <taxon>Anguillidae</taxon>
        <taxon>Anguilla</taxon>
    </lineage>
</organism>
<accession>A0A0E9QXZ5</accession>
<name>A0A0E9QXZ5_ANGAN</name>